<dbReference type="Proteomes" id="UP000664859">
    <property type="component" value="Unassembled WGS sequence"/>
</dbReference>
<evidence type="ECO:0000256" key="1">
    <source>
        <dbReference type="SAM" id="Coils"/>
    </source>
</evidence>
<sequence length="928" mass="100797">MQYSLVSCLLVICPFKVKPSTTHHAAARTFAAPPVTSAVDAMRTRIACRQLAAAVVHIHFAPSRCNCQLQVLRPVLHLGHGHATRGRSAARSSPLLGNDALLLADPALTCRKAHGGRSESQPAGHAGKDSAAAAPPAAATSRLAEPSAAVSPAMAQQDDNSSAGSCKGSTASAPEPLFDGTPEAQGCETPSSSAQGRPSMAARGPSSDPPVPQGQQNDPGGDLEMVDLAQQVKSLLQADIPEPIRRSFNLTAAAIEDLQGKFVDYAAHAADMQAGAYQQRREQQRRDTELSDALTSDLQALQTRLEEAERRAFEWADRAMAADECVAAADTHAAVLESRLVAEEARNAERVAAADTRAAALESRLVAEEAHSADNFRTVMVYVNRLEAKVNSLLDDAAASPQQRRQLSYTPGSAYHSAQQMLSAPRAELNELNLRTFGGSAVRRDDDERSRISMHSSRSLLRPTPAIQLPPHPGSVNDPPISSATATVRDISARSPVAPFSFSLALPPAKAPAHEGDKGSLKDDARAQLDGAVARGQQLWTLTQTQARTDPTQQLAAERAEHDTKVAATEAALQCEQELLRVEREEVERSARANELLLRQTQLEALAQERELAAKRAAMHAEQRAFEHARCCPASSGRSRTTKQRPMWPALIKDEDFGSKWFSSVVRAVINCIISGGGDNYLVSSLTGEAAEWQKDREALTVSDTEQLEWFFTRIAKFLELRRPAELAADLVMWVVKPGFPLKDFVYEYSAASTAVLSADPKQDLFVLSALLEVCRQQYAIIAPSWAHIDEHPHKHTTRNLLEILRRQAERAKYQATSREDNRAVYPSDLRSYSKGVSGGGSGLPPKQQPQQQQQQKPSIAERNASSSTGPARTCFNCGSDQHVFARCTQPYNAANWQAAVEKLPWVAKFRPSGDEDFKRLCAKALER</sequence>
<feature type="region of interest" description="Disordered" evidence="2">
    <location>
        <begin position="112"/>
        <end position="222"/>
    </location>
</feature>
<keyword evidence="1" id="KW-0175">Coiled coil</keyword>
<feature type="region of interest" description="Disordered" evidence="2">
    <location>
        <begin position="445"/>
        <end position="479"/>
    </location>
</feature>
<protein>
    <submittedName>
        <fullName evidence="3">Uncharacterized protein</fullName>
    </submittedName>
</protein>
<accession>A0A835Z0H2</accession>
<reference evidence="3" key="1">
    <citation type="submission" date="2021-02" db="EMBL/GenBank/DDBJ databases">
        <title>First Annotated Genome of the Yellow-green Alga Tribonema minus.</title>
        <authorList>
            <person name="Mahan K.M."/>
        </authorList>
    </citation>
    <scope>NUCLEOTIDE SEQUENCE</scope>
    <source>
        <strain evidence="3">UTEX B ZZ1240</strain>
    </source>
</reference>
<feature type="compositionally biased region" description="Polar residues" evidence="2">
    <location>
        <begin position="157"/>
        <end position="172"/>
    </location>
</feature>
<evidence type="ECO:0000256" key="2">
    <source>
        <dbReference type="SAM" id="MobiDB-lite"/>
    </source>
</evidence>
<organism evidence="3 4">
    <name type="scientific">Tribonema minus</name>
    <dbReference type="NCBI Taxonomy" id="303371"/>
    <lineage>
        <taxon>Eukaryota</taxon>
        <taxon>Sar</taxon>
        <taxon>Stramenopiles</taxon>
        <taxon>Ochrophyta</taxon>
        <taxon>PX clade</taxon>
        <taxon>Xanthophyceae</taxon>
        <taxon>Tribonematales</taxon>
        <taxon>Tribonemataceae</taxon>
        <taxon>Tribonema</taxon>
    </lineage>
</organism>
<gene>
    <name evidence="3" type="ORF">JKP88DRAFT_245250</name>
</gene>
<dbReference type="AlphaFoldDB" id="A0A835Z0H2"/>
<feature type="coiled-coil region" evidence="1">
    <location>
        <begin position="291"/>
        <end position="318"/>
    </location>
</feature>
<name>A0A835Z0H2_9STRA</name>
<dbReference type="EMBL" id="JAFCMP010000212">
    <property type="protein sequence ID" value="KAG5183382.1"/>
    <property type="molecule type" value="Genomic_DNA"/>
</dbReference>
<feature type="region of interest" description="Disordered" evidence="2">
    <location>
        <begin position="836"/>
        <end position="871"/>
    </location>
</feature>
<keyword evidence="4" id="KW-1185">Reference proteome</keyword>
<proteinExistence type="predicted"/>
<comment type="caution">
    <text evidence="3">The sequence shown here is derived from an EMBL/GenBank/DDBJ whole genome shotgun (WGS) entry which is preliminary data.</text>
</comment>
<evidence type="ECO:0000313" key="3">
    <source>
        <dbReference type="EMBL" id="KAG5183382.1"/>
    </source>
</evidence>
<evidence type="ECO:0000313" key="4">
    <source>
        <dbReference type="Proteomes" id="UP000664859"/>
    </source>
</evidence>
<feature type="compositionally biased region" description="Low complexity" evidence="2">
    <location>
        <begin position="845"/>
        <end position="858"/>
    </location>
</feature>